<organism evidence="4 5">
    <name type="scientific">Thermothielavioides terrestris (strain ATCC 38088 / NRRL 8126)</name>
    <name type="common">Thielavia terrestris</name>
    <dbReference type="NCBI Taxonomy" id="578455"/>
    <lineage>
        <taxon>Eukaryota</taxon>
        <taxon>Fungi</taxon>
        <taxon>Dikarya</taxon>
        <taxon>Ascomycota</taxon>
        <taxon>Pezizomycotina</taxon>
        <taxon>Sordariomycetes</taxon>
        <taxon>Sordariomycetidae</taxon>
        <taxon>Sordariales</taxon>
        <taxon>Chaetomiaceae</taxon>
        <taxon>Thermothielavioides</taxon>
        <taxon>Thermothielavioides terrestris</taxon>
    </lineage>
</organism>
<protein>
    <submittedName>
        <fullName evidence="4">Uncharacterized protein</fullName>
    </submittedName>
</protein>
<feature type="compositionally biased region" description="Basic and acidic residues" evidence="3">
    <location>
        <begin position="273"/>
        <end position="314"/>
    </location>
</feature>
<sequence length="334" mass="35777">MDQYPLGPDGWAGFVWPTESPPAPAPFAAPAEVTGAFPNRVLARSNAGLMIIPESPTTGAPILIRNTDERTIQVMVLASNQPGATGSSSGHRRVIINPNPTHAAGPSVPTAHGAGHRIDTPATTSSEKSHTSSHFSLEGLPDNHPLRRIRAAEVRRQAAAIPLATQPAPDYPHRFRNRERIRLRDNRGPLIEHPLAPEGRGPWVPAHGRRAAGPARIIVSEANRSRPEVVYHDPQRAVPEGSTHQPFAVAVYRARTERRVAAAAEVEDDDGEGKDKKKGMDKGKGEDDDGKGKGKGMDKGKGEGKGKGKAKGTETAETWEEIMEDDSDPATGTE</sequence>
<dbReference type="Pfam" id="PF00545">
    <property type="entry name" value="Ribonuclease"/>
    <property type="match status" value="1"/>
</dbReference>
<evidence type="ECO:0000313" key="4">
    <source>
        <dbReference type="EMBL" id="AEO66315.1"/>
    </source>
</evidence>
<keyword evidence="5" id="KW-1185">Reference proteome</keyword>
<feature type="compositionally biased region" description="Acidic residues" evidence="3">
    <location>
        <begin position="317"/>
        <end position="328"/>
    </location>
</feature>
<dbReference type="Gene3D" id="3.10.450.30">
    <property type="entry name" value="Microbial ribonucleases"/>
    <property type="match status" value="1"/>
</dbReference>
<dbReference type="eggNOG" id="ENOG502RMFE">
    <property type="taxonomic scope" value="Eukaryota"/>
</dbReference>
<keyword evidence="2" id="KW-0378">Hydrolase</keyword>
<dbReference type="SUPFAM" id="SSF53933">
    <property type="entry name" value="Microbial ribonucleases"/>
    <property type="match status" value="1"/>
</dbReference>
<name>G2QZ79_THETT</name>
<feature type="region of interest" description="Disordered" evidence="3">
    <location>
        <begin position="99"/>
        <end position="142"/>
    </location>
</feature>
<dbReference type="AlphaFoldDB" id="G2QZ79"/>
<evidence type="ECO:0000256" key="3">
    <source>
        <dbReference type="SAM" id="MobiDB-lite"/>
    </source>
</evidence>
<evidence type="ECO:0000313" key="5">
    <source>
        <dbReference type="Proteomes" id="UP000008181"/>
    </source>
</evidence>
<dbReference type="RefSeq" id="XP_003652651.1">
    <property type="nucleotide sequence ID" value="XM_003652603.1"/>
</dbReference>
<evidence type="ECO:0000256" key="2">
    <source>
        <dbReference type="ARBA" id="ARBA00022801"/>
    </source>
</evidence>
<dbReference type="EMBL" id="CP003010">
    <property type="protein sequence ID" value="AEO66315.1"/>
    <property type="molecule type" value="Genomic_DNA"/>
</dbReference>
<keyword evidence="1" id="KW-0540">Nuclease</keyword>
<dbReference type="InterPro" id="IPR000026">
    <property type="entry name" value="N1-like"/>
</dbReference>
<dbReference type="GO" id="GO:0016787">
    <property type="term" value="F:hydrolase activity"/>
    <property type="evidence" value="ECO:0007669"/>
    <property type="project" value="UniProtKB-KW"/>
</dbReference>
<proteinExistence type="predicted"/>
<dbReference type="KEGG" id="ttt:THITE_2128394"/>
<dbReference type="GO" id="GO:0004521">
    <property type="term" value="F:RNA endonuclease activity"/>
    <property type="evidence" value="ECO:0007669"/>
    <property type="project" value="InterPro"/>
</dbReference>
<reference evidence="4 5" key="1">
    <citation type="journal article" date="2011" name="Nat. Biotechnol.">
        <title>Comparative genomic analysis of the thermophilic biomass-degrading fungi Myceliophthora thermophila and Thielavia terrestris.</title>
        <authorList>
            <person name="Berka R.M."/>
            <person name="Grigoriev I.V."/>
            <person name="Otillar R."/>
            <person name="Salamov A."/>
            <person name="Grimwood J."/>
            <person name="Reid I."/>
            <person name="Ishmael N."/>
            <person name="John T."/>
            <person name="Darmond C."/>
            <person name="Moisan M.-C."/>
            <person name="Henrissat B."/>
            <person name="Coutinho P.M."/>
            <person name="Lombard V."/>
            <person name="Natvig D.O."/>
            <person name="Lindquist E."/>
            <person name="Schmutz J."/>
            <person name="Lucas S."/>
            <person name="Harris P."/>
            <person name="Powlowski J."/>
            <person name="Bellemare A."/>
            <person name="Taylor D."/>
            <person name="Butler G."/>
            <person name="de Vries R.P."/>
            <person name="Allijn I.E."/>
            <person name="van den Brink J."/>
            <person name="Ushinsky S."/>
            <person name="Storms R."/>
            <person name="Powell A.J."/>
            <person name="Paulsen I.T."/>
            <person name="Elbourne L.D.H."/>
            <person name="Baker S.E."/>
            <person name="Magnuson J."/>
            <person name="LaBoissiere S."/>
            <person name="Clutterbuck A.J."/>
            <person name="Martinez D."/>
            <person name="Wogulis M."/>
            <person name="de Leon A.L."/>
            <person name="Rey M.W."/>
            <person name="Tsang A."/>
        </authorList>
    </citation>
    <scope>NUCLEOTIDE SEQUENCE [LARGE SCALE GENOMIC DNA]</scope>
    <source>
        <strain evidence="5">ATCC 38088 / NRRL 8126</strain>
    </source>
</reference>
<dbReference type="GO" id="GO:0003723">
    <property type="term" value="F:RNA binding"/>
    <property type="evidence" value="ECO:0007669"/>
    <property type="project" value="InterPro"/>
</dbReference>
<accession>G2QZ79</accession>
<dbReference type="InterPro" id="IPR016191">
    <property type="entry name" value="Ribonuclease/ribotoxin"/>
</dbReference>
<evidence type="ECO:0000256" key="1">
    <source>
        <dbReference type="ARBA" id="ARBA00022722"/>
    </source>
</evidence>
<feature type="region of interest" description="Disordered" evidence="3">
    <location>
        <begin position="262"/>
        <end position="334"/>
    </location>
</feature>
<dbReference type="HOGENOM" id="CLU_832044_0_0_1"/>
<dbReference type="GeneID" id="11517989"/>
<dbReference type="Proteomes" id="UP000008181">
    <property type="component" value="Chromosome 2"/>
</dbReference>
<gene>
    <name evidence="4" type="ORF">THITE_2128394</name>
</gene>